<dbReference type="InterPro" id="IPR054734">
    <property type="entry name" value="PqqF-like_C_4"/>
</dbReference>
<dbReference type="InterPro" id="IPR050626">
    <property type="entry name" value="Peptidase_M16"/>
</dbReference>
<organism evidence="7 8">
    <name type="scientific">Allacma fusca</name>
    <dbReference type="NCBI Taxonomy" id="39272"/>
    <lineage>
        <taxon>Eukaryota</taxon>
        <taxon>Metazoa</taxon>
        <taxon>Ecdysozoa</taxon>
        <taxon>Arthropoda</taxon>
        <taxon>Hexapoda</taxon>
        <taxon>Collembola</taxon>
        <taxon>Symphypleona</taxon>
        <taxon>Sminthuridae</taxon>
        <taxon>Allacma</taxon>
    </lineage>
</organism>
<comment type="caution">
    <text evidence="7">The sequence shown here is derived from an EMBL/GenBank/DDBJ whole genome shotgun (WGS) entry which is preliminary data.</text>
</comment>
<dbReference type="Pfam" id="PF16187">
    <property type="entry name" value="Peptidase_M16_M"/>
    <property type="match status" value="1"/>
</dbReference>
<dbReference type="OrthoDB" id="952271at2759"/>
<keyword evidence="1" id="KW-0479">Metal-binding</keyword>
<dbReference type="Pfam" id="PF22456">
    <property type="entry name" value="PqqF-like_C_4"/>
    <property type="match status" value="1"/>
</dbReference>
<evidence type="ECO:0000259" key="5">
    <source>
        <dbReference type="Pfam" id="PF16187"/>
    </source>
</evidence>
<evidence type="ECO:0000259" key="4">
    <source>
        <dbReference type="Pfam" id="PF05193"/>
    </source>
</evidence>
<dbReference type="Proteomes" id="UP000708208">
    <property type="component" value="Unassembled WGS sequence"/>
</dbReference>
<feature type="domain" description="Peptidase M16 N-terminal" evidence="3">
    <location>
        <begin position="193"/>
        <end position="300"/>
    </location>
</feature>
<feature type="domain" description="Coenzyme PQQ synthesis protein F-like C-terminal lobe" evidence="6">
    <location>
        <begin position="851"/>
        <end position="916"/>
    </location>
</feature>
<feature type="region of interest" description="Disordered" evidence="2">
    <location>
        <begin position="27"/>
        <end position="48"/>
    </location>
</feature>
<feature type="domain" description="Peptidase M16 middle/third" evidence="5">
    <location>
        <begin position="458"/>
        <end position="738"/>
    </location>
</feature>
<gene>
    <name evidence="7" type="ORF">AFUS01_LOCUS260</name>
</gene>
<keyword evidence="8" id="KW-1185">Reference proteome</keyword>
<accession>A0A8J2JG13</accession>
<proteinExistence type="predicted"/>
<feature type="compositionally biased region" description="Basic residues" evidence="2">
    <location>
        <begin position="36"/>
        <end position="46"/>
    </location>
</feature>
<name>A0A8J2JG13_9HEXA</name>
<protein>
    <recommendedName>
        <fullName evidence="9">Nardilysin</fullName>
    </recommendedName>
</protein>
<dbReference type="Pfam" id="PF05193">
    <property type="entry name" value="Peptidase_M16_C"/>
    <property type="match status" value="1"/>
</dbReference>
<dbReference type="PANTHER" id="PTHR43690">
    <property type="entry name" value="NARDILYSIN"/>
    <property type="match status" value="1"/>
</dbReference>
<evidence type="ECO:0008006" key="9">
    <source>
        <dbReference type="Google" id="ProtNLM"/>
    </source>
</evidence>
<evidence type="ECO:0000313" key="7">
    <source>
        <dbReference type="EMBL" id="CAG7636379.1"/>
    </source>
</evidence>
<dbReference type="EMBL" id="CAJVCH010001093">
    <property type="protein sequence ID" value="CAG7636379.1"/>
    <property type="molecule type" value="Genomic_DNA"/>
</dbReference>
<dbReference type="Pfam" id="PF00675">
    <property type="entry name" value="Peptidase_M16"/>
    <property type="match status" value="1"/>
</dbReference>
<evidence type="ECO:0000256" key="1">
    <source>
        <dbReference type="ARBA" id="ARBA00022723"/>
    </source>
</evidence>
<dbReference type="GO" id="GO:0046872">
    <property type="term" value="F:metal ion binding"/>
    <property type="evidence" value="ECO:0007669"/>
    <property type="project" value="UniProtKB-KW"/>
</dbReference>
<dbReference type="InterPro" id="IPR011765">
    <property type="entry name" value="Pept_M16_N"/>
</dbReference>
<evidence type="ECO:0000256" key="2">
    <source>
        <dbReference type="SAM" id="MobiDB-lite"/>
    </source>
</evidence>
<reference evidence="7" key="1">
    <citation type="submission" date="2021-06" db="EMBL/GenBank/DDBJ databases">
        <authorList>
            <person name="Hodson N. C."/>
            <person name="Mongue J. A."/>
            <person name="Jaron S. K."/>
        </authorList>
    </citation>
    <scope>NUCLEOTIDE SEQUENCE</scope>
</reference>
<dbReference type="AlphaFoldDB" id="A0A8J2JG13"/>
<dbReference type="InterPro" id="IPR032632">
    <property type="entry name" value="Peptidase_M16_M"/>
</dbReference>
<dbReference type="InterPro" id="IPR007863">
    <property type="entry name" value="Peptidase_M16_C"/>
</dbReference>
<evidence type="ECO:0000313" key="8">
    <source>
        <dbReference type="Proteomes" id="UP000708208"/>
    </source>
</evidence>
<evidence type="ECO:0000259" key="3">
    <source>
        <dbReference type="Pfam" id="PF00675"/>
    </source>
</evidence>
<dbReference type="PANTHER" id="PTHR43690:SF18">
    <property type="entry name" value="INSULIN-DEGRADING ENZYME-RELATED"/>
    <property type="match status" value="1"/>
</dbReference>
<evidence type="ECO:0000259" key="6">
    <source>
        <dbReference type="Pfam" id="PF22456"/>
    </source>
</evidence>
<feature type="domain" description="Peptidase M16 C-terminal" evidence="4">
    <location>
        <begin position="336"/>
        <end position="424"/>
    </location>
</feature>
<sequence>MVKTIDELLQDCFPSIFTQETKSLQSPYYPIPSKPAQRKRKHSAGKKPKECAFQNSSVPTITYDSYNVTKSPMDKNCYKVIRFPNRLSACLISQLDYIPHDSLECIDPSTFCFTEVQDFNENIVQMHQNIGTDPDDMSLLERATSYLWYQSVDEISDDDPPDDDVAEPALKKLKYEPQPRNEKDPCIDTNFGISICVTVGSLNDPKEFAGMAHLCEHCIFEGTRTYPNSWNLLQENTLHVNAYTGKERTVYYAHTETLKELRTVASIFADMIMHPLLTDEIINREILSIDSESSMRQSNDIIRLFDLFTFLAKTSHPLRRYHAGDASTLSKPKVCETLRKWHQKYYQPHNIIVSIQGPISVPDLINLAGEYFYSLSATRCPKYPSTEIRSFGFPFQCATYNKIYKVCPYEDIQWLVVSWTMPQDIWRNHATKPLEELKIQSIGPKRRIFDEIRMKNAFKFHFENEALNFATTGVSLHINEDSPTCILTAPALVTKYDPQVIRDCLMHLRPDNMNIMIMSKKFQKQVVQLHPNILTEFGAFNISDELLRSLESCHDFHGNFHIPKVNRYITTDFCRPLENSVGNLSVLFCLSYLHSTGKACLVSTHETAQPGYPDMAIYTFMITSSLFPSSNPENSVYSKLWAKILMEKITARYYDAIDAGLRLGVSVAENGLFMHLFGLSRFLPDIWLKMLDDFWNFEVDRQMFEDFTELEIKCYGNNSLSPMTLAQDLVMYITSTRHLLQGSLQLYMQTNANYESFLQYTKRFKGRMWICSQLFGTVTNNQLETIAKSLAELKYNALVPQEICTNHCYILPVGEKCFRVKSMSSKCYTSFVINYYQLGNSSREEVATCHLIAQELSSFIFDELRAKQQIGYLVWTVFDESYSVSSLKVCIQFQADRYTPGYVNEKIDEAFADFYEKHIKRDIDLKKVLKKRCTTTTVKRFGKKDGTIQPGETFRKLSVQVVGSKRNASSCPKEAEFEDIKVKRYDSGEPKQEPANSNLEFLTLDTPKNLTSENGYFLTNLLVFRNQLFLYPNCGSTTS</sequence>